<dbReference type="InterPro" id="IPR039425">
    <property type="entry name" value="RNA_pol_sigma-70-like"/>
</dbReference>
<evidence type="ECO:0000256" key="4">
    <source>
        <dbReference type="ARBA" id="ARBA00023163"/>
    </source>
</evidence>
<dbReference type="GO" id="GO:0016987">
    <property type="term" value="F:sigma factor activity"/>
    <property type="evidence" value="ECO:0007669"/>
    <property type="project" value="UniProtKB-KW"/>
</dbReference>
<evidence type="ECO:0000256" key="1">
    <source>
        <dbReference type="ARBA" id="ARBA00010641"/>
    </source>
</evidence>
<keyword evidence="4" id="KW-0804">Transcription</keyword>
<dbReference type="Gene3D" id="1.10.1740.10">
    <property type="match status" value="1"/>
</dbReference>
<dbReference type="InterPro" id="IPR013324">
    <property type="entry name" value="RNA_pol_sigma_r3/r4-like"/>
</dbReference>
<dbReference type="InterPro" id="IPR013325">
    <property type="entry name" value="RNA_pol_sigma_r2"/>
</dbReference>
<dbReference type="NCBIfam" id="TIGR02985">
    <property type="entry name" value="Sig70_bacteroi1"/>
    <property type="match status" value="1"/>
</dbReference>
<dbReference type="SUPFAM" id="SSF88659">
    <property type="entry name" value="Sigma3 and sigma4 domains of RNA polymerase sigma factors"/>
    <property type="match status" value="1"/>
</dbReference>
<sequence>MLFQEIQAGSQDAFNALFLNYYDKLVAFSQQYVKQIESAEEITSELFVKIWLKRDTLLKVLNPEVYLYISIKNASLNQLRAARKHQVVSTDDEEQEQVSILTVHHGTELEKKELAKLLDLAVEALPEQRRIIFRLIKEDELKSKEVAQILNISVRTVENQMYKAVKSLADAISSYLGYHPQKRISKKQALSSLPILYFF</sequence>
<keyword evidence="8" id="KW-1185">Reference proteome</keyword>
<keyword evidence="2" id="KW-0805">Transcription regulation</keyword>
<dbReference type="PANTHER" id="PTHR43133:SF46">
    <property type="entry name" value="RNA POLYMERASE SIGMA-70 FACTOR ECF SUBFAMILY"/>
    <property type="match status" value="1"/>
</dbReference>
<protein>
    <submittedName>
        <fullName evidence="7">RNA polymerase sigma-70 factor</fullName>
    </submittedName>
</protein>
<reference evidence="7 8" key="1">
    <citation type="submission" date="2019-02" db="EMBL/GenBank/DDBJ databases">
        <title>Pedobacter sp. RP-3-8 sp. nov., isolated from Arctic soil.</title>
        <authorList>
            <person name="Dahal R.H."/>
        </authorList>
    </citation>
    <scope>NUCLEOTIDE SEQUENCE [LARGE SCALE GENOMIC DNA]</scope>
    <source>
        <strain evidence="7 8">RP-3-8</strain>
    </source>
</reference>
<dbReference type="EMBL" id="SJSM01000017">
    <property type="protein sequence ID" value="TCC89991.1"/>
    <property type="molecule type" value="Genomic_DNA"/>
</dbReference>
<dbReference type="InterPro" id="IPR013249">
    <property type="entry name" value="RNA_pol_sigma70_r4_t2"/>
</dbReference>
<evidence type="ECO:0000256" key="2">
    <source>
        <dbReference type="ARBA" id="ARBA00023015"/>
    </source>
</evidence>
<dbReference type="InterPro" id="IPR014284">
    <property type="entry name" value="RNA_pol_sigma-70_dom"/>
</dbReference>
<dbReference type="InterPro" id="IPR007627">
    <property type="entry name" value="RNA_pol_sigma70_r2"/>
</dbReference>
<dbReference type="GO" id="GO:0003677">
    <property type="term" value="F:DNA binding"/>
    <property type="evidence" value="ECO:0007669"/>
    <property type="project" value="InterPro"/>
</dbReference>
<dbReference type="InterPro" id="IPR036388">
    <property type="entry name" value="WH-like_DNA-bd_sf"/>
</dbReference>
<proteinExistence type="inferred from homology"/>
<dbReference type="PANTHER" id="PTHR43133">
    <property type="entry name" value="RNA POLYMERASE ECF-TYPE SIGMA FACTO"/>
    <property type="match status" value="1"/>
</dbReference>
<keyword evidence="3" id="KW-0731">Sigma factor</keyword>
<feature type="domain" description="RNA polymerase sigma factor 70 region 4 type 2" evidence="6">
    <location>
        <begin position="117"/>
        <end position="168"/>
    </location>
</feature>
<evidence type="ECO:0000259" key="6">
    <source>
        <dbReference type="Pfam" id="PF08281"/>
    </source>
</evidence>
<evidence type="ECO:0000313" key="7">
    <source>
        <dbReference type="EMBL" id="TCC89991.1"/>
    </source>
</evidence>
<dbReference type="OrthoDB" id="659361at2"/>
<evidence type="ECO:0000313" key="8">
    <source>
        <dbReference type="Proteomes" id="UP000291117"/>
    </source>
</evidence>
<name>A0A4R0MSK3_9SPHI</name>
<dbReference type="GO" id="GO:0006352">
    <property type="term" value="P:DNA-templated transcription initiation"/>
    <property type="evidence" value="ECO:0007669"/>
    <property type="project" value="InterPro"/>
</dbReference>
<evidence type="ECO:0000256" key="3">
    <source>
        <dbReference type="ARBA" id="ARBA00023082"/>
    </source>
</evidence>
<comment type="caution">
    <text evidence="7">The sequence shown here is derived from an EMBL/GenBank/DDBJ whole genome shotgun (WGS) entry which is preliminary data.</text>
</comment>
<dbReference type="Pfam" id="PF04542">
    <property type="entry name" value="Sigma70_r2"/>
    <property type="match status" value="1"/>
</dbReference>
<dbReference type="Proteomes" id="UP000291117">
    <property type="component" value="Unassembled WGS sequence"/>
</dbReference>
<dbReference type="SUPFAM" id="SSF88946">
    <property type="entry name" value="Sigma2 domain of RNA polymerase sigma factors"/>
    <property type="match status" value="1"/>
</dbReference>
<feature type="domain" description="RNA polymerase sigma-70 region 2" evidence="5">
    <location>
        <begin position="17"/>
        <end position="84"/>
    </location>
</feature>
<organism evidence="7 8">
    <name type="scientific">Pedobacter hiemivivus</name>
    <dbReference type="NCBI Taxonomy" id="2530454"/>
    <lineage>
        <taxon>Bacteria</taxon>
        <taxon>Pseudomonadati</taxon>
        <taxon>Bacteroidota</taxon>
        <taxon>Sphingobacteriia</taxon>
        <taxon>Sphingobacteriales</taxon>
        <taxon>Sphingobacteriaceae</taxon>
        <taxon>Pedobacter</taxon>
    </lineage>
</organism>
<dbReference type="Gene3D" id="1.10.10.10">
    <property type="entry name" value="Winged helix-like DNA-binding domain superfamily/Winged helix DNA-binding domain"/>
    <property type="match status" value="1"/>
</dbReference>
<gene>
    <name evidence="7" type="ORF">EZ444_20385</name>
</gene>
<evidence type="ECO:0000259" key="5">
    <source>
        <dbReference type="Pfam" id="PF04542"/>
    </source>
</evidence>
<dbReference type="InterPro" id="IPR014327">
    <property type="entry name" value="RNA_pol_sigma70_bacteroid"/>
</dbReference>
<comment type="similarity">
    <text evidence="1">Belongs to the sigma-70 factor family. ECF subfamily.</text>
</comment>
<dbReference type="NCBIfam" id="TIGR02937">
    <property type="entry name" value="sigma70-ECF"/>
    <property type="match status" value="1"/>
</dbReference>
<accession>A0A4R0MSK3</accession>
<dbReference type="AlphaFoldDB" id="A0A4R0MSK3"/>
<dbReference type="Pfam" id="PF08281">
    <property type="entry name" value="Sigma70_r4_2"/>
    <property type="match status" value="1"/>
</dbReference>